<evidence type="ECO:0000256" key="1">
    <source>
        <dbReference type="SAM" id="MobiDB-lite"/>
    </source>
</evidence>
<feature type="domain" description="Carboxymuconolactone decarboxylase-like" evidence="3">
    <location>
        <begin position="92"/>
        <end position="174"/>
    </location>
</feature>
<dbReference type="Gene3D" id="1.20.1290.10">
    <property type="entry name" value="AhpD-like"/>
    <property type="match status" value="1"/>
</dbReference>
<dbReference type="Proteomes" id="UP000529637">
    <property type="component" value="Unassembled WGS sequence"/>
</dbReference>
<dbReference type="InterPro" id="IPR000073">
    <property type="entry name" value="AB_hydrolase_1"/>
</dbReference>
<dbReference type="InterPro" id="IPR029058">
    <property type="entry name" value="AB_hydrolase_fold"/>
</dbReference>
<dbReference type="SUPFAM" id="SSF69118">
    <property type="entry name" value="AhpD-like"/>
    <property type="match status" value="1"/>
</dbReference>
<dbReference type="Pfam" id="PF00561">
    <property type="entry name" value="Abhydrolase_1"/>
    <property type="match status" value="1"/>
</dbReference>
<dbReference type="InterPro" id="IPR052512">
    <property type="entry name" value="4CMD/NDH-1_regulator"/>
</dbReference>
<dbReference type="InterPro" id="IPR003779">
    <property type="entry name" value="CMD-like"/>
</dbReference>
<dbReference type="AlphaFoldDB" id="A0A7Y6NP42"/>
<feature type="domain" description="AB hydrolase-1" evidence="2">
    <location>
        <begin position="220"/>
        <end position="445"/>
    </location>
</feature>
<dbReference type="Gene3D" id="3.40.50.1820">
    <property type="entry name" value="alpha/beta hydrolase"/>
    <property type="match status" value="1"/>
</dbReference>
<organism evidence="4 5">
    <name type="scientific">Piscinibacter koreensis</name>
    <dbReference type="NCBI Taxonomy" id="2742824"/>
    <lineage>
        <taxon>Bacteria</taxon>
        <taxon>Pseudomonadati</taxon>
        <taxon>Pseudomonadota</taxon>
        <taxon>Betaproteobacteria</taxon>
        <taxon>Burkholderiales</taxon>
        <taxon>Sphaerotilaceae</taxon>
        <taxon>Piscinibacter</taxon>
    </lineage>
</organism>
<proteinExistence type="predicted"/>
<accession>A0A7Y6NP42</accession>
<evidence type="ECO:0000259" key="3">
    <source>
        <dbReference type="Pfam" id="PF02627"/>
    </source>
</evidence>
<sequence>MGHDVRGTGSASGAAGDPGRSDGIAGSAAAGDAAAGTLGQTNPPASAHAEGAASPADDRLDDFARGLRNRRAVLGDAWVEQSTARATAFNADFQSLITQYAWHSIWGRPGLDHTTRRLLVLGMTMAQARWEEFELHCRAAIQHGVSLELIKETLMQGAIYCGVPAANTAFKLTQDILRAEGRLPEPQPLTPGPRVALHHTFSQPQLKVAVQGRSDASALPIVLSHALGLDLHMWDALAARLGADHAVLRYDHRGHGGSTVPPGPYTMDQLVDDAARVIREWGRGPVVWVGLSLGGMVGQGLAIRHPELVRGAVFANTTSRYPEAARALWGERIARVQEGGIDAIATMVMERYFHPGFRAARPDVVAGFRRTLLASDRAGYVASAQAVAGVDWTDRLAAVRCPTLVIAGADDAGAPVEMSEAIASRVPGAELEVLPEASHLSVIEQPERFAAAVQAFLARLAA</sequence>
<comment type="caution">
    <text evidence="4">The sequence shown here is derived from an EMBL/GenBank/DDBJ whole genome shotgun (WGS) entry which is preliminary data.</text>
</comment>
<dbReference type="PANTHER" id="PTHR33570:SF2">
    <property type="entry name" value="CARBOXYMUCONOLACTONE DECARBOXYLASE-LIKE DOMAIN-CONTAINING PROTEIN"/>
    <property type="match status" value="1"/>
</dbReference>
<gene>
    <name evidence="4" type="ORF">HQN59_13440</name>
</gene>
<dbReference type="PRINTS" id="PR00111">
    <property type="entry name" value="ABHYDROLASE"/>
</dbReference>
<dbReference type="GO" id="GO:0016787">
    <property type="term" value="F:hydrolase activity"/>
    <property type="evidence" value="ECO:0007669"/>
    <property type="project" value="UniProtKB-KW"/>
</dbReference>
<feature type="compositionally biased region" description="Low complexity" evidence="1">
    <location>
        <begin position="21"/>
        <end position="36"/>
    </location>
</feature>
<dbReference type="RefSeq" id="WP_176069627.1">
    <property type="nucleotide sequence ID" value="NZ_JABWMJ010000006.1"/>
</dbReference>
<feature type="region of interest" description="Disordered" evidence="1">
    <location>
        <begin position="1"/>
        <end position="58"/>
    </location>
</feature>
<evidence type="ECO:0000313" key="4">
    <source>
        <dbReference type="EMBL" id="NUZ06766.1"/>
    </source>
</evidence>
<dbReference type="PANTHER" id="PTHR33570">
    <property type="entry name" value="4-CARBOXYMUCONOLACTONE DECARBOXYLASE FAMILY PROTEIN"/>
    <property type="match status" value="1"/>
</dbReference>
<dbReference type="SUPFAM" id="SSF53474">
    <property type="entry name" value="alpha/beta-Hydrolases"/>
    <property type="match status" value="1"/>
</dbReference>
<evidence type="ECO:0000259" key="2">
    <source>
        <dbReference type="Pfam" id="PF00561"/>
    </source>
</evidence>
<dbReference type="EMBL" id="JABWMJ010000006">
    <property type="protein sequence ID" value="NUZ06766.1"/>
    <property type="molecule type" value="Genomic_DNA"/>
</dbReference>
<dbReference type="GO" id="GO:0051920">
    <property type="term" value="F:peroxiredoxin activity"/>
    <property type="evidence" value="ECO:0007669"/>
    <property type="project" value="InterPro"/>
</dbReference>
<keyword evidence="5" id="KW-1185">Reference proteome</keyword>
<dbReference type="Pfam" id="PF02627">
    <property type="entry name" value="CMD"/>
    <property type="match status" value="1"/>
</dbReference>
<name>A0A7Y6NP42_9BURK</name>
<dbReference type="InterPro" id="IPR029032">
    <property type="entry name" value="AhpD-like"/>
</dbReference>
<keyword evidence="4" id="KW-0378">Hydrolase</keyword>
<feature type="compositionally biased region" description="Low complexity" evidence="1">
    <location>
        <begin position="43"/>
        <end position="55"/>
    </location>
</feature>
<evidence type="ECO:0000313" key="5">
    <source>
        <dbReference type="Proteomes" id="UP000529637"/>
    </source>
</evidence>
<reference evidence="4 5" key="1">
    <citation type="submission" date="2020-06" db="EMBL/GenBank/DDBJ databases">
        <title>Schlegella sp. ID0723 isolated from air conditioner.</title>
        <authorList>
            <person name="Kim D.Y."/>
            <person name="Kim D.-U."/>
        </authorList>
    </citation>
    <scope>NUCLEOTIDE SEQUENCE [LARGE SCALE GENOMIC DNA]</scope>
    <source>
        <strain evidence="4 5">ID0723</strain>
    </source>
</reference>
<protein>
    <submittedName>
        <fullName evidence="4">Alpha/beta fold hydrolase</fullName>
    </submittedName>
</protein>